<dbReference type="AlphaFoldDB" id="A0A9X6RNE4"/>
<comment type="caution">
    <text evidence="2">The sequence shown here is derived from an EMBL/GenBank/DDBJ whole genome shotgun (WGS) entry which is preliminary data.</text>
</comment>
<evidence type="ECO:0000313" key="3">
    <source>
        <dbReference type="Proteomes" id="UP000192578"/>
    </source>
</evidence>
<organism evidence="2 3">
    <name type="scientific">Hypsibius exemplaris</name>
    <name type="common">Freshwater tardigrade</name>
    <dbReference type="NCBI Taxonomy" id="2072580"/>
    <lineage>
        <taxon>Eukaryota</taxon>
        <taxon>Metazoa</taxon>
        <taxon>Ecdysozoa</taxon>
        <taxon>Tardigrada</taxon>
        <taxon>Eutardigrada</taxon>
        <taxon>Parachela</taxon>
        <taxon>Hypsibioidea</taxon>
        <taxon>Hypsibiidae</taxon>
        <taxon>Hypsibius</taxon>
    </lineage>
</organism>
<name>A0A9X6RNE4_HYPEX</name>
<evidence type="ECO:0000313" key="2">
    <source>
        <dbReference type="EMBL" id="OWA53601.1"/>
    </source>
</evidence>
<gene>
    <name evidence="2" type="ORF">BV898_18022</name>
</gene>
<proteinExistence type="predicted"/>
<sequence>MKDLPVVSLSRDEADDLTSALPHLPAMKLESGWTISMDQSGVPVCYRNSEMDVLRESQVSSQQAMVWSLATDDFNGFCDGKKYGLTQILRDTFDASFENDGPRRAGSKPKYRLYLDSTRPANVTCTSGLTVKPAIDVVTVKDKCKKQSLSCTGNQLGGYNIVNYYLPGWRIADPQTQVGNDGQSSQVEQQQVESDNNEDDTVGKPFQRPVTAAPDSSH</sequence>
<protein>
    <submittedName>
        <fullName evidence="2">Uncharacterized protein</fullName>
    </submittedName>
</protein>
<reference evidence="3" key="1">
    <citation type="submission" date="2017-01" db="EMBL/GenBank/DDBJ databases">
        <title>Comparative genomics of anhydrobiosis in the tardigrade Hypsibius dujardini.</title>
        <authorList>
            <person name="Yoshida Y."/>
            <person name="Koutsovoulos G."/>
            <person name="Laetsch D."/>
            <person name="Stevens L."/>
            <person name="Kumar S."/>
            <person name="Horikawa D."/>
            <person name="Ishino K."/>
            <person name="Komine S."/>
            <person name="Tomita M."/>
            <person name="Blaxter M."/>
            <person name="Arakawa K."/>
        </authorList>
    </citation>
    <scope>NUCLEOTIDE SEQUENCE [LARGE SCALE GENOMIC DNA]</scope>
    <source>
        <strain evidence="3">Z151</strain>
    </source>
</reference>
<dbReference type="EMBL" id="MTYJ01000332">
    <property type="protein sequence ID" value="OWA53601.1"/>
    <property type="molecule type" value="Genomic_DNA"/>
</dbReference>
<accession>A0A9X6RNE4</accession>
<dbReference type="Proteomes" id="UP000192578">
    <property type="component" value="Unassembled WGS sequence"/>
</dbReference>
<dbReference type="Gene3D" id="3.20.20.80">
    <property type="entry name" value="Glycosidases"/>
    <property type="match status" value="1"/>
</dbReference>
<feature type="region of interest" description="Disordered" evidence="1">
    <location>
        <begin position="175"/>
        <end position="218"/>
    </location>
</feature>
<keyword evidence="3" id="KW-1185">Reference proteome</keyword>
<feature type="compositionally biased region" description="Low complexity" evidence="1">
    <location>
        <begin position="183"/>
        <end position="194"/>
    </location>
</feature>
<evidence type="ECO:0000256" key="1">
    <source>
        <dbReference type="SAM" id="MobiDB-lite"/>
    </source>
</evidence>